<comment type="caution">
    <text evidence="8">The sequence shown here is derived from an EMBL/GenBank/DDBJ whole genome shotgun (WGS) entry which is preliminary data.</text>
</comment>
<dbReference type="InterPro" id="IPR013785">
    <property type="entry name" value="Aldolase_TIM"/>
</dbReference>
<dbReference type="InterPro" id="IPR058240">
    <property type="entry name" value="rSAM_sf"/>
</dbReference>
<evidence type="ECO:0000256" key="6">
    <source>
        <dbReference type="ARBA" id="ARBA00023014"/>
    </source>
</evidence>
<dbReference type="SFLD" id="SFLDG01067">
    <property type="entry name" value="SPASM/twitch_domain_containing"/>
    <property type="match status" value="1"/>
</dbReference>
<dbReference type="GO" id="GO:0046872">
    <property type="term" value="F:metal ion binding"/>
    <property type="evidence" value="ECO:0007669"/>
    <property type="project" value="UniProtKB-KW"/>
</dbReference>
<evidence type="ECO:0000256" key="1">
    <source>
        <dbReference type="ARBA" id="ARBA00001966"/>
    </source>
</evidence>
<reference evidence="8 9" key="1">
    <citation type="journal article" date="2016" name="Nat. Commun.">
        <title>Thousands of microbial genomes shed light on interconnected biogeochemical processes in an aquifer system.</title>
        <authorList>
            <person name="Anantharaman K."/>
            <person name="Brown C.T."/>
            <person name="Hug L.A."/>
            <person name="Sharon I."/>
            <person name="Castelle C.J."/>
            <person name="Probst A.J."/>
            <person name="Thomas B.C."/>
            <person name="Singh A."/>
            <person name="Wilkins M.J."/>
            <person name="Karaoz U."/>
            <person name="Brodie E.L."/>
            <person name="Williams K.H."/>
            <person name="Hubbard S.S."/>
            <person name="Banfield J.F."/>
        </authorList>
    </citation>
    <scope>NUCLEOTIDE SEQUENCE [LARGE SCALE GENOMIC DNA]</scope>
</reference>
<dbReference type="InterPro" id="IPR050377">
    <property type="entry name" value="Radical_SAM_PqqE_MftC-like"/>
</dbReference>
<dbReference type="InterPro" id="IPR007197">
    <property type="entry name" value="rSAM"/>
</dbReference>
<dbReference type="AlphaFoldDB" id="A0A1G1VAQ1"/>
<keyword evidence="3" id="KW-0949">S-adenosyl-L-methionine</keyword>
<organism evidence="8 9">
    <name type="scientific">Candidatus Blackburnbacteria bacterium RIFCSPLOWO2_01_FULL_40_20</name>
    <dbReference type="NCBI Taxonomy" id="1797519"/>
    <lineage>
        <taxon>Bacteria</taxon>
        <taxon>Candidatus Blackburniibacteriota</taxon>
    </lineage>
</organism>
<evidence type="ECO:0000313" key="8">
    <source>
        <dbReference type="EMBL" id="OGY12453.1"/>
    </source>
</evidence>
<dbReference type="Pfam" id="PF04055">
    <property type="entry name" value="Radical_SAM"/>
    <property type="match status" value="1"/>
</dbReference>
<name>A0A1G1VAQ1_9BACT</name>
<keyword evidence="5" id="KW-0408">Iron</keyword>
<sequence>MSKEKIISGQSPGGERVRLAEILPLETPYVVQIFPIYACNLKCNYCIFQLKKTGRGFISDKVSMGIDLYKKCIEDMTKFPQKIKVLRFVGIGEPLLHKNITEMVEYAASKRIANTIEIITNASLLTPRMSDSLIKAGLTRLVVSMQGTSAEKYQEVCGTKVDFDELLKNLLYFYSNKTSTHVYVKIVNSAIEGEEDQQRFYDLFGNLCDSMAIEHTVPIHSGINYEKILSGNDAQFTQFGLPVSEVKICPQPFFTMQINPDGKVVPCYSFEYPKIVGNCNMQTPTDIWQSEQFQNFRRTMFEGIKNASDVCANCNIIKYRLFPEDDLSNDAERLKKYYYKVPQNE</sequence>
<keyword evidence="2" id="KW-0004">4Fe-4S</keyword>
<dbReference type="Proteomes" id="UP000178659">
    <property type="component" value="Unassembled WGS sequence"/>
</dbReference>
<dbReference type="GO" id="GO:0051536">
    <property type="term" value="F:iron-sulfur cluster binding"/>
    <property type="evidence" value="ECO:0007669"/>
    <property type="project" value="UniProtKB-KW"/>
</dbReference>
<feature type="domain" description="Radical SAM core" evidence="7">
    <location>
        <begin position="25"/>
        <end position="259"/>
    </location>
</feature>
<comment type="cofactor">
    <cofactor evidence="1">
        <name>[4Fe-4S] cluster</name>
        <dbReference type="ChEBI" id="CHEBI:49883"/>
    </cofactor>
</comment>
<dbReference type="Gene3D" id="3.20.20.70">
    <property type="entry name" value="Aldolase class I"/>
    <property type="match status" value="1"/>
</dbReference>
<dbReference type="Pfam" id="PF13186">
    <property type="entry name" value="SPASM"/>
    <property type="match status" value="1"/>
</dbReference>
<dbReference type="SFLD" id="SFLDS00029">
    <property type="entry name" value="Radical_SAM"/>
    <property type="match status" value="1"/>
</dbReference>
<evidence type="ECO:0000256" key="4">
    <source>
        <dbReference type="ARBA" id="ARBA00022723"/>
    </source>
</evidence>
<gene>
    <name evidence="8" type="ORF">A3A77_00550</name>
</gene>
<accession>A0A1G1VAQ1</accession>
<evidence type="ECO:0000256" key="5">
    <source>
        <dbReference type="ARBA" id="ARBA00023004"/>
    </source>
</evidence>
<dbReference type="PANTHER" id="PTHR11228">
    <property type="entry name" value="RADICAL SAM DOMAIN PROTEIN"/>
    <property type="match status" value="1"/>
</dbReference>
<proteinExistence type="predicted"/>
<evidence type="ECO:0000256" key="2">
    <source>
        <dbReference type="ARBA" id="ARBA00022485"/>
    </source>
</evidence>
<keyword evidence="6" id="KW-0411">Iron-sulfur</keyword>
<dbReference type="EMBL" id="MHCC01000027">
    <property type="protein sequence ID" value="OGY12453.1"/>
    <property type="molecule type" value="Genomic_DNA"/>
</dbReference>
<dbReference type="PANTHER" id="PTHR11228:SF7">
    <property type="entry name" value="PQQA PEPTIDE CYCLASE"/>
    <property type="match status" value="1"/>
</dbReference>
<protein>
    <submittedName>
        <fullName evidence="8">Radical SAM protein</fullName>
    </submittedName>
</protein>
<keyword evidence="4" id="KW-0479">Metal-binding</keyword>
<dbReference type="GO" id="GO:0003824">
    <property type="term" value="F:catalytic activity"/>
    <property type="evidence" value="ECO:0007669"/>
    <property type="project" value="InterPro"/>
</dbReference>
<dbReference type="PROSITE" id="PS51918">
    <property type="entry name" value="RADICAL_SAM"/>
    <property type="match status" value="1"/>
</dbReference>
<dbReference type="CDD" id="cd01335">
    <property type="entry name" value="Radical_SAM"/>
    <property type="match status" value="1"/>
</dbReference>
<dbReference type="InterPro" id="IPR023885">
    <property type="entry name" value="4Fe4S-binding_SPASM_dom"/>
</dbReference>
<evidence type="ECO:0000313" key="9">
    <source>
        <dbReference type="Proteomes" id="UP000178659"/>
    </source>
</evidence>
<dbReference type="SFLD" id="SFLDG01387">
    <property type="entry name" value="BtrN-like_SPASM_domain_contain"/>
    <property type="match status" value="1"/>
</dbReference>
<dbReference type="InterPro" id="IPR034391">
    <property type="entry name" value="AdoMet-like_SPASM_containing"/>
</dbReference>
<evidence type="ECO:0000256" key="3">
    <source>
        <dbReference type="ARBA" id="ARBA00022691"/>
    </source>
</evidence>
<evidence type="ECO:0000259" key="7">
    <source>
        <dbReference type="PROSITE" id="PS51918"/>
    </source>
</evidence>
<dbReference type="SUPFAM" id="SSF102114">
    <property type="entry name" value="Radical SAM enzymes"/>
    <property type="match status" value="1"/>
</dbReference>